<dbReference type="AlphaFoldDB" id="A0A1I7WNB5"/>
<proteinExistence type="predicted"/>
<reference evidence="2" key="1">
    <citation type="submission" date="2016-11" db="UniProtKB">
        <authorList>
            <consortium name="WormBaseParasite"/>
        </authorList>
    </citation>
    <scope>IDENTIFICATION</scope>
</reference>
<evidence type="ECO:0000313" key="2">
    <source>
        <dbReference type="WBParaSite" id="Hba_06629"/>
    </source>
</evidence>
<dbReference type="Proteomes" id="UP000095283">
    <property type="component" value="Unplaced"/>
</dbReference>
<keyword evidence="1" id="KW-1185">Reference proteome</keyword>
<protein>
    <submittedName>
        <fullName evidence="2">Histidine kinase</fullName>
    </submittedName>
</protein>
<name>A0A1I7WNB5_HETBA</name>
<accession>A0A1I7WNB5</accession>
<organism evidence="1 2">
    <name type="scientific">Heterorhabditis bacteriophora</name>
    <name type="common">Entomopathogenic nematode worm</name>
    <dbReference type="NCBI Taxonomy" id="37862"/>
    <lineage>
        <taxon>Eukaryota</taxon>
        <taxon>Metazoa</taxon>
        <taxon>Ecdysozoa</taxon>
        <taxon>Nematoda</taxon>
        <taxon>Chromadorea</taxon>
        <taxon>Rhabditida</taxon>
        <taxon>Rhabditina</taxon>
        <taxon>Rhabditomorpha</taxon>
        <taxon>Strongyloidea</taxon>
        <taxon>Heterorhabditidae</taxon>
        <taxon>Heterorhabditis</taxon>
    </lineage>
</organism>
<evidence type="ECO:0000313" key="1">
    <source>
        <dbReference type="Proteomes" id="UP000095283"/>
    </source>
</evidence>
<sequence>MGMCVCGLVLKKQRESQAKPQNLSTLHAIPNNDYLIGRKGGRINMMNPVALRSSAVDGVKRCHGIRPACQRCVMAGG</sequence>
<dbReference type="WBParaSite" id="Hba_06629">
    <property type="protein sequence ID" value="Hba_06629"/>
    <property type="gene ID" value="Hba_06629"/>
</dbReference>